<evidence type="ECO:0000256" key="12">
    <source>
        <dbReference type="ARBA" id="ARBA00022968"/>
    </source>
</evidence>
<dbReference type="InterPro" id="IPR003406">
    <property type="entry name" value="Glyco_trans_14"/>
</dbReference>
<protein>
    <recommendedName>
        <fullName evidence="6">protein xylosyltransferase</fullName>
        <ecNumber evidence="6">2.4.2.26</ecNumber>
    </recommendedName>
    <alternativeName>
        <fullName evidence="20">Peptide O-xylosyltransferase</fullName>
    </alternativeName>
</protein>
<comment type="catalytic activity">
    <reaction evidence="21">
        <text>UDP-alpha-D-xylose + L-seryl-[protein] = 3-O-(beta-D-xylosyl)-L-seryl-[protein] + UDP + H(+)</text>
        <dbReference type="Rhea" id="RHEA:50192"/>
        <dbReference type="Rhea" id="RHEA-COMP:9863"/>
        <dbReference type="Rhea" id="RHEA-COMP:12567"/>
        <dbReference type="ChEBI" id="CHEBI:15378"/>
        <dbReference type="ChEBI" id="CHEBI:29999"/>
        <dbReference type="ChEBI" id="CHEBI:57632"/>
        <dbReference type="ChEBI" id="CHEBI:58223"/>
        <dbReference type="ChEBI" id="CHEBI:132085"/>
        <dbReference type="EC" id="2.4.2.26"/>
    </reaction>
</comment>
<keyword evidence="8" id="KW-0808">Transferase</keyword>
<dbReference type="InterPro" id="IPR002889">
    <property type="entry name" value="WSC_carb-bd"/>
</dbReference>
<dbReference type="CDD" id="cd20289">
    <property type="entry name" value="cupin_ADO"/>
    <property type="match status" value="1"/>
</dbReference>
<keyword evidence="19" id="KW-0325">Glycoprotein</keyword>
<organism evidence="23 24">
    <name type="scientific">Necator americanus</name>
    <name type="common">Human hookworm</name>
    <dbReference type="NCBI Taxonomy" id="51031"/>
    <lineage>
        <taxon>Eukaryota</taxon>
        <taxon>Metazoa</taxon>
        <taxon>Ecdysozoa</taxon>
        <taxon>Nematoda</taxon>
        <taxon>Chromadorea</taxon>
        <taxon>Rhabditida</taxon>
        <taxon>Rhabditina</taxon>
        <taxon>Rhabditomorpha</taxon>
        <taxon>Strongyloidea</taxon>
        <taxon>Ancylostomatidae</taxon>
        <taxon>Bunostominae</taxon>
        <taxon>Necator</taxon>
    </lineage>
</organism>
<keyword evidence="12" id="KW-0735">Signal-anchor</keyword>
<evidence type="ECO:0000256" key="5">
    <source>
        <dbReference type="ARBA" id="ARBA00010195"/>
    </source>
</evidence>
<reference evidence="23 24" key="1">
    <citation type="submission" date="2023-08" db="EMBL/GenBank/DDBJ databases">
        <title>A Necator americanus chromosomal reference genome.</title>
        <authorList>
            <person name="Ilik V."/>
            <person name="Petrzelkova K.J."/>
            <person name="Pardy F."/>
            <person name="Fuh T."/>
            <person name="Niatou-Singa F.S."/>
            <person name="Gouil Q."/>
            <person name="Baker L."/>
            <person name="Ritchie M.E."/>
            <person name="Jex A.R."/>
            <person name="Gazzola D."/>
            <person name="Li H."/>
            <person name="Toshio Fujiwara R."/>
            <person name="Zhan B."/>
            <person name="Aroian R.V."/>
            <person name="Pafco B."/>
            <person name="Schwarz E.M."/>
        </authorList>
    </citation>
    <scope>NUCLEOTIDE SEQUENCE [LARGE SCALE GENOMIC DNA]</scope>
    <source>
        <strain evidence="23 24">Aroian</strain>
        <tissue evidence="23">Whole animal</tissue>
    </source>
</reference>
<evidence type="ECO:0000256" key="2">
    <source>
        <dbReference type="ARBA" id="ARBA00004648"/>
    </source>
</evidence>
<evidence type="ECO:0000256" key="7">
    <source>
        <dbReference type="ARBA" id="ARBA00022676"/>
    </source>
</evidence>
<evidence type="ECO:0000256" key="17">
    <source>
        <dbReference type="ARBA" id="ARBA00023136"/>
    </source>
</evidence>
<dbReference type="EMBL" id="JAVFWL010000005">
    <property type="protein sequence ID" value="KAK6757436.1"/>
    <property type="molecule type" value="Genomic_DNA"/>
</dbReference>
<evidence type="ECO:0000256" key="11">
    <source>
        <dbReference type="ARBA" id="ARBA00022824"/>
    </source>
</evidence>
<name>A0ABR1E6P6_NECAM</name>
<keyword evidence="11" id="KW-0256">Endoplasmic reticulum</keyword>
<accession>A0ABR1E6P6</accession>
<evidence type="ECO:0000256" key="3">
    <source>
        <dbReference type="ARBA" id="ARBA00004840"/>
    </source>
</evidence>
<evidence type="ECO:0000256" key="21">
    <source>
        <dbReference type="ARBA" id="ARBA00047847"/>
    </source>
</evidence>
<comment type="caution">
    <text evidence="23">The sequence shown here is derived from an EMBL/GenBank/DDBJ whole genome shotgun (WGS) entry which is preliminary data.</text>
</comment>
<comment type="subcellular location">
    <subcellularLocation>
        <location evidence="2">Endoplasmic reticulum membrane</location>
        <topology evidence="2">Single-pass type II membrane protein</topology>
    </subcellularLocation>
    <subcellularLocation>
        <location evidence="1">Golgi apparatus membrane</location>
        <topology evidence="1">Single-pass type II membrane protein</topology>
    </subcellularLocation>
</comment>
<dbReference type="Proteomes" id="UP001303046">
    <property type="component" value="Unassembled WGS sequence"/>
</dbReference>
<dbReference type="InterPro" id="IPR014710">
    <property type="entry name" value="RmlC-like_jellyroll"/>
</dbReference>
<evidence type="ECO:0000313" key="24">
    <source>
        <dbReference type="Proteomes" id="UP001303046"/>
    </source>
</evidence>
<evidence type="ECO:0000256" key="4">
    <source>
        <dbReference type="ARBA" id="ARBA00005093"/>
    </source>
</evidence>
<evidence type="ECO:0000256" key="10">
    <source>
        <dbReference type="ARBA" id="ARBA00022723"/>
    </source>
</evidence>
<keyword evidence="7" id="KW-0328">Glycosyltransferase</keyword>
<evidence type="ECO:0000256" key="1">
    <source>
        <dbReference type="ARBA" id="ARBA00004323"/>
    </source>
</evidence>
<keyword evidence="9" id="KW-0812">Transmembrane</keyword>
<dbReference type="InterPro" id="IPR012864">
    <property type="entry name" value="PCO/ADO"/>
</dbReference>
<evidence type="ECO:0000256" key="9">
    <source>
        <dbReference type="ARBA" id="ARBA00022692"/>
    </source>
</evidence>
<dbReference type="PROSITE" id="PS51212">
    <property type="entry name" value="WSC"/>
    <property type="match status" value="1"/>
</dbReference>
<dbReference type="InterPro" id="IPR011051">
    <property type="entry name" value="RmlC_Cupin_sf"/>
</dbReference>
<keyword evidence="10" id="KW-0479">Metal-binding</keyword>
<dbReference type="EC" id="2.4.2.26" evidence="6"/>
<evidence type="ECO:0000256" key="19">
    <source>
        <dbReference type="ARBA" id="ARBA00023180"/>
    </source>
</evidence>
<dbReference type="Gene3D" id="2.60.120.10">
    <property type="entry name" value="Jelly Rolls"/>
    <property type="match status" value="1"/>
</dbReference>
<comment type="similarity">
    <text evidence="5">Belongs to the glycosyltransferase 14 family. XylT subfamily.</text>
</comment>
<evidence type="ECO:0000256" key="8">
    <source>
        <dbReference type="ARBA" id="ARBA00022679"/>
    </source>
</evidence>
<evidence type="ECO:0000256" key="16">
    <source>
        <dbReference type="ARBA" id="ARBA00023034"/>
    </source>
</evidence>
<evidence type="ECO:0000256" key="6">
    <source>
        <dbReference type="ARBA" id="ARBA00011972"/>
    </source>
</evidence>
<keyword evidence="14" id="KW-0560">Oxidoreductase</keyword>
<dbReference type="Pfam" id="PF02485">
    <property type="entry name" value="Branch"/>
    <property type="match status" value="1"/>
</dbReference>
<keyword evidence="18" id="KW-1015">Disulfide bond</keyword>
<keyword evidence="24" id="KW-1185">Reference proteome</keyword>
<dbReference type="SMART" id="SM00321">
    <property type="entry name" value="WSC"/>
    <property type="match status" value="1"/>
</dbReference>
<gene>
    <name evidence="23" type="primary">Necator_chrV.g20120</name>
    <name evidence="23" type="ORF">RB195_015328</name>
</gene>
<dbReference type="Pfam" id="PF01822">
    <property type="entry name" value="WSC"/>
    <property type="match status" value="1"/>
</dbReference>
<evidence type="ECO:0000256" key="18">
    <source>
        <dbReference type="ARBA" id="ARBA00023157"/>
    </source>
</evidence>
<dbReference type="SUPFAM" id="SSF51182">
    <property type="entry name" value="RmlC-like cupins"/>
    <property type="match status" value="1"/>
</dbReference>
<keyword evidence="13" id="KW-1133">Transmembrane helix</keyword>
<dbReference type="PANTHER" id="PTHR46025:SF3">
    <property type="entry name" value="XYLOSYLTRANSFERASE OXT"/>
    <property type="match status" value="1"/>
</dbReference>
<evidence type="ECO:0000313" key="23">
    <source>
        <dbReference type="EMBL" id="KAK6757436.1"/>
    </source>
</evidence>
<dbReference type="PANTHER" id="PTHR46025">
    <property type="entry name" value="XYLOSYLTRANSFERASE OXT"/>
    <property type="match status" value="1"/>
</dbReference>
<evidence type="ECO:0000259" key="22">
    <source>
        <dbReference type="PROSITE" id="PS51212"/>
    </source>
</evidence>
<dbReference type="Pfam" id="PF07847">
    <property type="entry name" value="PCO_ADO"/>
    <property type="match status" value="1"/>
</dbReference>
<keyword evidence="16" id="KW-0333">Golgi apparatus</keyword>
<sequence length="977" mass="110566">MSWVYSTLYQQVWHNRSACVSAVRLLCALLHQQLLLRIEFPFFAQLRSFEKSHLSPSKDDPRQTSSSTQGINFHSCDISDALALNALNRAKTESCQRKISDAACKLKNGLFHDHFPESQCGNHEGLLVNFRLGCFEDNKKDRALSGFAYEFKSDNSVEKCRSTCYRAGFIYFGLEFGRECFCGDTLTKSSLDETRCTEYRCTGNSSQFCGGFNAVEIFRTGLKEPHPMPKARYVELTDSDINLKIPKILFLLQLNGRNERQVKRLLKALYSPHHYYYIHVDQRQLYMLTEVRAVAAKLPNVFVAPDAHSTIWGGASLLTMVQDAIRRSIAIPSLSDWNYLINLSESDFPVLTLKELETQLRLNPGKSYMSSHGYNTAKFIQKQGFDFVFVECENRMWRIGKRDEFPRNLRIDGGSDWIILHRDFAEYSISEDELPRKMRTLFGSVILPVESFFHTLAYNSRFCNNILGSNLRLTNWNRKQGCRCESLKKIVDWCGCSPLVFKKEHTYKFAVENAKSKPFYIARKFESLIDIDAVAQAEEQALRDRPHLLHFSDVMFNVTFVNHYKADIDGYSQHFSMMAQSLLSIYTQDVEFMSLLRIDVVRMHSSAPHQLVFTIQIRNSDVPLQLLVQRRLVSHIASPAIVDGFKLEGVMAGTDIDHKEEIFRGATAYADVMSSPVILLRWSRVPGMATSVNETKTSPSIRFLWRGPKQKLIATQKLRPYDSINGAQFAALQLKNLNTSNLESGMWSVVVQTDTEDSPEIIASVWLPIYSTNNASQFQSLKIIRGDPAAVGEAVSLVGTVNESMVGELPHVDVCAAQTCPVLFGLVYECPNVHASVFGFTRVGERIPLHDHPTIHGFITVLRGAVKVRSFSFLDATGKHWSGSTKVRYEGEKIVSKGDGCVNLHPLKGNIHEITALEDGSFFFDALLPGYDESRACSYFEAPESLPLIGRECAVKEIGCPSNYFCYTIPLEPVRQL</sequence>
<evidence type="ECO:0000256" key="20">
    <source>
        <dbReference type="ARBA" id="ARBA00042865"/>
    </source>
</evidence>
<comment type="pathway">
    <text evidence="4">Glycan metabolism; heparan sulfate biosynthesis.</text>
</comment>
<evidence type="ECO:0000256" key="13">
    <source>
        <dbReference type="ARBA" id="ARBA00022989"/>
    </source>
</evidence>
<keyword evidence="17" id="KW-0472">Membrane</keyword>
<proteinExistence type="inferred from homology"/>
<evidence type="ECO:0000256" key="14">
    <source>
        <dbReference type="ARBA" id="ARBA00023002"/>
    </source>
</evidence>
<feature type="domain" description="WSC" evidence="22">
    <location>
        <begin position="128"/>
        <end position="221"/>
    </location>
</feature>
<evidence type="ECO:0000256" key="15">
    <source>
        <dbReference type="ARBA" id="ARBA00023004"/>
    </source>
</evidence>
<keyword evidence="15" id="KW-0408">Iron</keyword>
<dbReference type="InterPro" id="IPR043538">
    <property type="entry name" value="XYLT"/>
</dbReference>
<comment type="pathway">
    <text evidence="3">Glycan metabolism; chondroitin sulfate biosynthesis.</text>
</comment>